<dbReference type="AlphaFoldDB" id="B9MN85"/>
<accession>B9MN85</accession>
<proteinExistence type="predicted"/>
<sequence>MRKRASVLLSIFVEITIIAVGMFLIFKDDLFVF</sequence>
<dbReference type="HOGENOM" id="CLU_3381071_0_0_9"/>
<keyword evidence="1" id="KW-0812">Transmembrane</keyword>
<name>B9MN85_CALBD</name>
<keyword evidence="1" id="KW-0472">Membrane</keyword>
<organism evidence="2 3">
    <name type="scientific">Caldicellulosiruptor bescii (strain ATCC BAA-1888 / DSM 6725 / KCTC 15123 / Z-1320)</name>
    <name type="common">Anaerocellum thermophilum</name>
    <dbReference type="NCBI Taxonomy" id="521460"/>
    <lineage>
        <taxon>Bacteria</taxon>
        <taxon>Bacillati</taxon>
        <taxon>Bacillota</taxon>
        <taxon>Bacillota incertae sedis</taxon>
        <taxon>Caldicellulosiruptorales</taxon>
        <taxon>Caldicellulosiruptoraceae</taxon>
        <taxon>Caldicellulosiruptor</taxon>
    </lineage>
</organism>
<dbReference type="EMBL" id="CP001393">
    <property type="protein sequence ID" value="ACM59541.1"/>
    <property type="molecule type" value="Genomic_DNA"/>
</dbReference>
<evidence type="ECO:0000256" key="1">
    <source>
        <dbReference type="SAM" id="Phobius"/>
    </source>
</evidence>
<dbReference type="KEGG" id="ate:Athe_0408"/>
<evidence type="ECO:0000313" key="3">
    <source>
        <dbReference type="Proteomes" id="UP000007723"/>
    </source>
</evidence>
<dbReference type="Proteomes" id="UP000007723">
    <property type="component" value="Chromosome"/>
</dbReference>
<protein>
    <submittedName>
        <fullName evidence="2">Uncharacterized protein</fullName>
    </submittedName>
</protein>
<evidence type="ECO:0000313" key="2">
    <source>
        <dbReference type="EMBL" id="ACM59541.1"/>
    </source>
</evidence>
<feature type="transmembrane region" description="Helical" evidence="1">
    <location>
        <begin position="7"/>
        <end position="26"/>
    </location>
</feature>
<reference evidence="3" key="1">
    <citation type="submission" date="2009-01" db="EMBL/GenBank/DDBJ databases">
        <title>Complete sequence of chromosome of Anaerocellum thermophilum DSM 6725.</title>
        <authorList>
            <person name="Lucas S."/>
            <person name="Copeland A."/>
            <person name="Lapidus A."/>
            <person name="Glavina del Rio T."/>
            <person name="Tice H."/>
            <person name="Bruce D."/>
            <person name="Goodwin L."/>
            <person name="Pitluck S."/>
            <person name="Sims D."/>
            <person name="Meincke L."/>
            <person name="Brettin T."/>
            <person name="Detter J.C."/>
            <person name="Han C."/>
            <person name="Larimer F."/>
            <person name="Land M."/>
            <person name="Hauser L."/>
            <person name="Kyrpides N."/>
            <person name="Ovchinnikova G."/>
            <person name="Kataeva I."/>
            <person name="Adams M.W.W."/>
        </authorList>
    </citation>
    <scope>NUCLEOTIDE SEQUENCE [LARGE SCALE GENOMIC DNA]</scope>
    <source>
        <strain evidence="3">ATCC BAA-1888 / DSM 6725 / Z-1320</strain>
    </source>
</reference>
<keyword evidence="1" id="KW-1133">Transmembrane helix</keyword>
<gene>
    <name evidence="2" type="ordered locus">Athe_0408</name>
</gene>